<comment type="caution">
    <text evidence="2">The sequence shown here is derived from an EMBL/GenBank/DDBJ whole genome shotgun (WGS) entry which is preliminary data.</text>
</comment>
<keyword evidence="3" id="KW-1185">Reference proteome</keyword>
<feature type="transmembrane region" description="Helical" evidence="1">
    <location>
        <begin position="14"/>
        <end position="34"/>
    </location>
</feature>
<name>A0ABN3SFL8_9ACTN</name>
<accession>A0ABN3SFL8</accession>
<evidence type="ECO:0000313" key="3">
    <source>
        <dbReference type="Proteomes" id="UP001501666"/>
    </source>
</evidence>
<feature type="transmembrane region" description="Helical" evidence="1">
    <location>
        <begin position="46"/>
        <end position="68"/>
    </location>
</feature>
<keyword evidence="1" id="KW-0812">Transmembrane</keyword>
<protein>
    <recommendedName>
        <fullName evidence="4">DUF1449 family protein</fullName>
    </recommendedName>
</protein>
<evidence type="ECO:0008006" key="4">
    <source>
        <dbReference type="Google" id="ProtNLM"/>
    </source>
</evidence>
<proteinExistence type="predicted"/>
<reference evidence="2 3" key="1">
    <citation type="journal article" date="2019" name="Int. J. Syst. Evol. Microbiol.">
        <title>The Global Catalogue of Microorganisms (GCM) 10K type strain sequencing project: providing services to taxonomists for standard genome sequencing and annotation.</title>
        <authorList>
            <consortium name="The Broad Institute Genomics Platform"/>
            <consortium name="The Broad Institute Genome Sequencing Center for Infectious Disease"/>
            <person name="Wu L."/>
            <person name="Ma J."/>
        </authorList>
    </citation>
    <scope>NUCLEOTIDE SEQUENCE [LARGE SCALE GENOMIC DNA]</scope>
    <source>
        <strain evidence="2 3">JCM 6835</strain>
    </source>
</reference>
<keyword evidence="1" id="KW-0472">Membrane</keyword>
<keyword evidence="1" id="KW-1133">Transmembrane helix</keyword>
<dbReference type="Proteomes" id="UP001501666">
    <property type="component" value="Unassembled WGS sequence"/>
</dbReference>
<dbReference type="EMBL" id="BAAATE010000016">
    <property type="protein sequence ID" value="GAA2675455.1"/>
    <property type="molecule type" value="Genomic_DNA"/>
</dbReference>
<gene>
    <name evidence="2" type="ORF">GCM10010412_057160</name>
</gene>
<organism evidence="2 3">
    <name type="scientific">Nonomuraea recticatena</name>
    <dbReference type="NCBI Taxonomy" id="46178"/>
    <lineage>
        <taxon>Bacteria</taxon>
        <taxon>Bacillati</taxon>
        <taxon>Actinomycetota</taxon>
        <taxon>Actinomycetes</taxon>
        <taxon>Streptosporangiales</taxon>
        <taxon>Streptosporangiaceae</taxon>
        <taxon>Nonomuraea</taxon>
    </lineage>
</organism>
<evidence type="ECO:0000313" key="2">
    <source>
        <dbReference type="EMBL" id="GAA2675455.1"/>
    </source>
</evidence>
<feature type="transmembrane region" description="Helical" evidence="1">
    <location>
        <begin position="80"/>
        <end position="98"/>
    </location>
</feature>
<evidence type="ECO:0000256" key="1">
    <source>
        <dbReference type="SAM" id="Phobius"/>
    </source>
</evidence>
<sequence length="181" mass="19272">MPAFVDAALTFPTVLFSFLLIVVVGYWIVVMFMGGDVDLDGVELPLGLGGVPATVAFSLYVALAWFVSLAGTELSFGGPLVLGAALAAGWAGTKLLIIPMRRLFPDRREPSRHDFVGQRCVVRTGRADAAFGQAEVTAPDGSSAVVQVRTTGGDVLSRGQAALIFDYDAEGEFFWVMEDHS</sequence>